<dbReference type="WBParaSite" id="ES5_v2.g28290.t1">
    <property type="protein sequence ID" value="ES5_v2.g28290.t1"/>
    <property type="gene ID" value="ES5_v2.g28290"/>
</dbReference>
<sequence>MTNFLKSFAILFCIIGIAVSASVQNVPSSPPAPIVGDVSTTAAATPEVPTTTFPSTTVTQAATKKFDVPTTIKTPTTTSSPATTTTKIEITTTTPDLTTFSTTPETAVTDDE</sequence>
<evidence type="ECO:0000313" key="2">
    <source>
        <dbReference type="WBParaSite" id="ES5_v2.g28290.t1"/>
    </source>
</evidence>
<accession>A0AC34GFG2</accession>
<organism evidence="1 2">
    <name type="scientific">Panagrolaimus sp. ES5</name>
    <dbReference type="NCBI Taxonomy" id="591445"/>
    <lineage>
        <taxon>Eukaryota</taxon>
        <taxon>Metazoa</taxon>
        <taxon>Ecdysozoa</taxon>
        <taxon>Nematoda</taxon>
        <taxon>Chromadorea</taxon>
        <taxon>Rhabditida</taxon>
        <taxon>Tylenchina</taxon>
        <taxon>Panagrolaimomorpha</taxon>
        <taxon>Panagrolaimoidea</taxon>
        <taxon>Panagrolaimidae</taxon>
        <taxon>Panagrolaimus</taxon>
    </lineage>
</organism>
<proteinExistence type="predicted"/>
<evidence type="ECO:0000313" key="1">
    <source>
        <dbReference type="Proteomes" id="UP000887579"/>
    </source>
</evidence>
<protein>
    <submittedName>
        <fullName evidence="2">Uncharacterized protein</fullName>
    </submittedName>
</protein>
<reference evidence="2" key="1">
    <citation type="submission" date="2022-11" db="UniProtKB">
        <authorList>
            <consortium name="WormBaseParasite"/>
        </authorList>
    </citation>
    <scope>IDENTIFICATION</scope>
</reference>
<dbReference type="Proteomes" id="UP000887579">
    <property type="component" value="Unplaced"/>
</dbReference>
<name>A0AC34GFG2_9BILA</name>